<dbReference type="AlphaFoldDB" id="A0A1V2I3R5"/>
<feature type="transmembrane region" description="Helical" evidence="1">
    <location>
        <begin position="142"/>
        <end position="164"/>
    </location>
</feature>
<dbReference type="OrthoDB" id="4476615at2"/>
<proteinExistence type="predicted"/>
<keyword evidence="1" id="KW-0812">Transmembrane</keyword>
<keyword evidence="1" id="KW-0472">Membrane</keyword>
<evidence type="ECO:0008006" key="4">
    <source>
        <dbReference type="Google" id="ProtNLM"/>
    </source>
</evidence>
<keyword evidence="3" id="KW-1185">Reference proteome</keyword>
<evidence type="ECO:0000256" key="1">
    <source>
        <dbReference type="SAM" id="Phobius"/>
    </source>
</evidence>
<sequence>MAGRVGFFDVETGGEMVLVLRRYGNEFQVIRRFGYRDRKYDEPFVVPADPETFLTDLASIPSVFAWLVPGLGSHLPAVLLHDGLVVARGEPPTHLGPPVTRAEADRILRDAMKELGTPVIRRWLIWTGAELGTVWVTRRHRWWWRILAVLTLTAVVALGSLATLDLFDVWNVLPWMGNRPWWEELLFGAVAAVAAPLVLSALWGRFWRAAAITGIGMAVLLHVTVAVILLSGVYWVLEKLVSWPEGLSPNVAKNLANVPDGTHDVGEPLNTTDIALTFPTRRERPAESTESSPF</sequence>
<reference evidence="3" key="1">
    <citation type="submission" date="2016-10" db="EMBL/GenBank/DDBJ databases">
        <title>Frankia sp. NRRL B-16386 Genome sequencing.</title>
        <authorList>
            <person name="Ghodhbane-Gtari F."/>
            <person name="Swanson E."/>
            <person name="Gueddou A."/>
            <person name="Hezbri K."/>
            <person name="Ktari K."/>
            <person name="Nouioui I."/>
            <person name="Morris K."/>
            <person name="Simpson S."/>
            <person name="Abebe-Akele F."/>
            <person name="Thomas K."/>
            <person name="Gtari M."/>
            <person name="Tisa L.S."/>
        </authorList>
    </citation>
    <scope>NUCLEOTIDE SEQUENCE [LARGE SCALE GENOMIC DNA]</scope>
    <source>
        <strain evidence="3">NRRL B-16386</strain>
    </source>
</reference>
<evidence type="ECO:0000313" key="2">
    <source>
        <dbReference type="EMBL" id="ONH25099.1"/>
    </source>
</evidence>
<feature type="transmembrane region" description="Helical" evidence="1">
    <location>
        <begin position="184"/>
        <end position="203"/>
    </location>
</feature>
<accession>A0A1V2I3R5</accession>
<dbReference type="Pfam" id="PF07087">
    <property type="entry name" value="DUF1353"/>
    <property type="match status" value="1"/>
</dbReference>
<dbReference type="Proteomes" id="UP000188929">
    <property type="component" value="Unassembled WGS sequence"/>
</dbReference>
<feature type="transmembrane region" description="Helical" evidence="1">
    <location>
        <begin position="215"/>
        <end position="237"/>
    </location>
</feature>
<organism evidence="2 3">
    <name type="scientific">Pseudofrankia asymbiotica</name>
    <dbReference type="NCBI Taxonomy" id="1834516"/>
    <lineage>
        <taxon>Bacteria</taxon>
        <taxon>Bacillati</taxon>
        <taxon>Actinomycetota</taxon>
        <taxon>Actinomycetes</taxon>
        <taxon>Frankiales</taxon>
        <taxon>Frankiaceae</taxon>
        <taxon>Pseudofrankia</taxon>
    </lineage>
</organism>
<dbReference type="InterPro" id="IPR010767">
    <property type="entry name" value="Phage_CGC-2007_Cje0229"/>
</dbReference>
<keyword evidence="1" id="KW-1133">Transmembrane helix</keyword>
<name>A0A1V2I3R5_9ACTN</name>
<dbReference type="RefSeq" id="WP_076820444.1">
    <property type="nucleotide sequence ID" value="NZ_MOMC01000063.1"/>
</dbReference>
<comment type="caution">
    <text evidence="2">The sequence shown here is derived from an EMBL/GenBank/DDBJ whole genome shotgun (WGS) entry which is preliminary data.</text>
</comment>
<gene>
    <name evidence="2" type="ORF">BL253_28335</name>
</gene>
<evidence type="ECO:0000313" key="3">
    <source>
        <dbReference type="Proteomes" id="UP000188929"/>
    </source>
</evidence>
<dbReference type="EMBL" id="MOMC01000063">
    <property type="protein sequence ID" value="ONH25099.1"/>
    <property type="molecule type" value="Genomic_DNA"/>
</dbReference>
<protein>
    <recommendedName>
        <fullName evidence="4">DUF1353 domain-containing protein</fullName>
    </recommendedName>
</protein>